<feature type="region of interest" description="Disordered" evidence="1">
    <location>
        <begin position="1"/>
        <end position="31"/>
    </location>
</feature>
<protein>
    <submittedName>
        <fullName evidence="2">Uncharacterized protein</fullName>
    </submittedName>
</protein>
<dbReference type="AlphaFoldDB" id="A0A1F5EX83"/>
<comment type="caution">
    <text evidence="2">The sequence shown here is derived from an EMBL/GenBank/DDBJ whole genome shotgun (WGS) entry which is preliminary data.</text>
</comment>
<dbReference type="STRING" id="1817722.A2703_01940"/>
<evidence type="ECO:0000313" key="2">
    <source>
        <dbReference type="EMBL" id="OGD72038.1"/>
    </source>
</evidence>
<evidence type="ECO:0000256" key="1">
    <source>
        <dbReference type="SAM" id="MobiDB-lite"/>
    </source>
</evidence>
<reference evidence="2 3" key="1">
    <citation type="journal article" date="2016" name="Nat. Commun.">
        <title>Thousands of microbial genomes shed light on interconnected biogeochemical processes in an aquifer system.</title>
        <authorList>
            <person name="Anantharaman K."/>
            <person name="Brown C.T."/>
            <person name="Hug L.A."/>
            <person name="Sharon I."/>
            <person name="Castelle C.J."/>
            <person name="Probst A.J."/>
            <person name="Thomas B.C."/>
            <person name="Singh A."/>
            <person name="Wilkins M.J."/>
            <person name="Karaoz U."/>
            <person name="Brodie E.L."/>
            <person name="Williams K.H."/>
            <person name="Hubbard S.S."/>
            <person name="Banfield J.F."/>
        </authorList>
    </citation>
    <scope>NUCLEOTIDE SEQUENCE [LARGE SCALE GENOMIC DNA]</scope>
</reference>
<sequence length="854" mass="94293">MAEADQARKQPNAEKEREIQKSLEIDPDQPEKTAVRILQRLDKKAWQTLDDQWGVEDKPIAVAYLYPSSATTPDVDEIPDSYRAKAGAQETRVAPTGITSSTGYLYDLFKNLGHHIGVNNLLLTEYYAGAFATTFRLTATGLIRRAFDTHGPDNFWGDRIKTEAQKDREDGLLGLDAVHEMSLSVQHPEAQSSAVEAGRTYLAKTYQEYLRNQILLGDHPGTKKRKVLELAAKLEAKYGPPNTKDADHTHNWGRYVSHGEWVGDTDPTNNVLRIINPETATYAEVDLADFLLGEGEAPIFHPLEECRTSREAPPLVTITFQQESLLQPEFDGGQPVTSDRKRLWEKYKAQEGLRGWQLDFGIDKDNRVSEVVGDFSHDFGEAKEAKLLLNSVALTAGNEKDYSYVPEHQRRRHDIKYKVRTTLPLEDSAFGIRPGDAVAGTRLDQEVRKFLGIGSVAVQAELPPDQAKDTRDAAKLITAALLTRKVTREGEKLTIVIGETEQEKCVDFILGQTIPGQEVPSSIRQALRQVLFENALTIQSLAMASQVDNGFSLPGMPEKFKTKRTEKHVLVCVEPVHQPKVVAQGKNPTRLSLALLGDTSAFGYVQEVLTNISNQRGSGANMSDLYDTIAEAGISHATAAGVDLKNEILDRSRTFYRQVMGSKLVGGNILAVVSTLSREGGFQQFLEGLATLAGGNRLATKLAGSTRQISNVQVLRGGLSGFVSSLNSTLTDAIGANNDERSMRHRVKTADLVKAYLGYFSTADGFQNFAYLRGNTPPGLELPGRLDEKNPAVTARVIQVFNIMAARTDEVGDKARMVIQQIRNEVVAATVRETTRICETEIAYGRTVKKLFTK</sequence>
<dbReference type="EMBL" id="MFAG01000015">
    <property type="protein sequence ID" value="OGD72038.1"/>
    <property type="molecule type" value="Genomic_DNA"/>
</dbReference>
<evidence type="ECO:0000313" key="3">
    <source>
        <dbReference type="Proteomes" id="UP000177979"/>
    </source>
</evidence>
<dbReference type="Proteomes" id="UP000177979">
    <property type="component" value="Unassembled WGS sequence"/>
</dbReference>
<accession>A0A1F5EX83</accession>
<gene>
    <name evidence="2" type="ORF">A2703_01940</name>
</gene>
<proteinExistence type="predicted"/>
<organism evidence="2 3">
    <name type="scientific">Candidatus Collierbacteria bacterium RIFCSPHIGHO2_01_FULL_50_25</name>
    <dbReference type="NCBI Taxonomy" id="1817722"/>
    <lineage>
        <taxon>Bacteria</taxon>
        <taxon>Candidatus Collieribacteriota</taxon>
    </lineage>
</organism>
<name>A0A1F5EX83_9BACT</name>